<dbReference type="Pfam" id="PF00202">
    <property type="entry name" value="Aminotran_3"/>
    <property type="match status" value="2"/>
</dbReference>
<comment type="subcellular location">
    <subcellularLocation>
        <location evidence="1">Mitochondrion</location>
    </subcellularLocation>
</comment>
<dbReference type="GO" id="GO:0004141">
    <property type="term" value="F:dethiobiotin synthase activity"/>
    <property type="evidence" value="ECO:0007669"/>
    <property type="project" value="InterPro"/>
</dbReference>
<dbReference type="GO" id="GO:0005739">
    <property type="term" value="C:mitochondrion"/>
    <property type="evidence" value="ECO:0007669"/>
    <property type="project" value="UniProtKB-SubCell"/>
</dbReference>
<sequence length="827" mass="90666">MLRRLLLHSRQRRRYSSAAAASVPLSTPTFAVFGANTGVGKTLVSAGLTAALLNSPAPSVSAVAYLKPLQTGYPADSDARFVFSRTPALLRASSSPPRATRLVASCSTLFPSPPVGAEAEPLHKSQEKVVTYGRDGAPEETKLLSCRTLYAWRDPVSPHLAAEREGMAAGDDEVRGFVEQWLLEEGVGKDGEVWKVLETAGGVASPGASGTLQCDLYRPFRLPAILVGDGRLGGISSTLSAYETLLLRGYDVSAVILEDCDLLNDKFLFSYLRNRVHVLALPQIPDDPLDDLTDWFSKSASVFNLLKDALRSFHSKRIERLNSMQRKSKDLLWWPFTQHNLVPQDSVTVIDSRCGENFSAYKIKDNKMMLVPQFDACASWWTQGPDSNLQIELARDMGYAAARYGHVMFPENVHEPALRAAEVLLGGVGKGWASRVYYSDNGSTAIEIALKMAFRKFSLDHGILADGEELIKKERNIQLKVLALNGSYHGDTLGAMEAQAPSAYTSFLQQPWYSGRGLFLDPPTVYIKSATYNISLPQSMPQDPKTSGATCFSSEGEVFCKSRDKSSVADLYLSYIKQQLSEFSVSSNSEHIAALIIEPVIQGAGGMLMIDPLFQRILVSECKSRKIPVIFDEVFTGFWRLGVESASELLGCLPDIACYAKLMTGGIVPLAATLATEEVFESFRSDSKLTALLHGHSYTAHAMGCAAALKAVQWYQDPSTNLNLDTNHMKLKELWDGTLVKQLSSLPNVKRVVSIGTLCAIELKAEGSDAGYASLYASCLVQLLRKEDDIYVRPLGNVIYLMCGPCTARDSCSRQLFKVHRRLCDLN</sequence>
<evidence type="ECO:0000256" key="2">
    <source>
        <dbReference type="ARBA" id="ARBA00022576"/>
    </source>
</evidence>
<dbReference type="PROSITE" id="PS00600">
    <property type="entry name" value="AA_TRANSFER_CLASS_3"/>
    <property type="match status" value="1"/>
</dbReference>
<dbReference type="InterPro" id="IPR015421">
    <property type="entry name" value="PyrdxlP-dep_Trfase_major"/>
</dbReference>
<dbReference type="AlphaFoldDB" id="A0A835DWN5"/>
<dbReference type="SUPFAM" id="SSF53383">
    <property type="entry name" value="PLP-dependent transferases"/>
    <property type="match status" value="1"/>
</dbReference>
<dbReference type="GO" id="GO:0030170">
    <property type="term" value="F:pyridoxal phosphate binding"/>
    <property type="evidence" value="ECO:0007669"/>
    <property type="project" value="InterPro"/>
</dbReference>
<dbReference type="GO" id="GO:0004015">
    <property type="term" value="F:adenosylmethionine-8-amino-7-oxononanoate transaminase activity"/>
    <property type="evidence" value="ECO:0007669"/>
    <property type="project" value="TreeGrafter"/>
</dbReference>
<dbReference type="FunFam" id="3.40.640.10:FF:000088">
    <property type="entry name" value="Bifunctional dethiobiotin synthetase/7,8-diamino-pelargonic acid aminotransferase"/>
    <property type="match status" value="1"/>
</dbReference>
<evidence type="ECO:0000256" key="4">
    <source>
        <dbReference type="ARBA" id="ARBA00022898"/>
    </source>
</evidence>
<dbReference type="FunFam" id="3.90.1150.10:FF:000090">
    <property type="entry name" value="Bifunctional dethiobiotin synthetase/7,8-diamino-pelargonic acid aminotransferase, mitochondrial"/>
    <property type="match status" value="1"/>
</dbReference>
<dbReference type="InterPro" id="IPR049704">
    <property type="entry name" value="Aminotrans_3_PPA_site"/>
</dbReference>
<dbReference type="PANTHER" id="PTHR42684:SF3">
    <property type="entry name" value="ADENOSYLMETHIONINE-8-AMINO-7-OXONONANOATE AMINOTRANSFERASE"/>
    <property type="match status" value="1"/>
</dbReference>
<comment type="caution">
    <text evidence="5">The sequence shown here is derived from an EMBL/GenBank/DDBJ whole genome shotgun (WGS) entry which is preliminary data.</text>
</comment>
<keyword evidence="4" id="KW-0663">Pyridoxal phosphate</keyword>
<keyword evidence="3" id="KW-0808">Transferase</keyword>
<dbReference type="GO" id="GO:0005524">
    <property type="term" value="F:ATP binding"/>
    <property type="evidence" value="ECO:0007669"/>
    <property type="project" value="InterPro"/>
</dbReference>
<reference evidence="5" key="1">
    <citation type="submission" date="2020-07" db="EMBL/GenBank/DDBJ databases">
        <title>Genome sequence and genetic diversity analysis of an under-domesticated orphan crop, white fonio (Digitaria exilis).</title>
        <authorList>
            <person name="Bennetzen J.L."/>
            <person name="Chen S."/>
            <person name="Ma X."/>
            <person name="Wang X."/>
            <person name="Yssel A.E.J."/>
            <person name="Chaluvadi S.R."/>
            <person name="Johnson M."/>
            <person name="Gangashetty P."/>
            <person name="Hamidou F."/>
            <person name="Sanogo M.D."/>
            <person name="Zwaenepoel A."/>
            <person name="Wallace J."/>
            <person name="Van De Peer Y."/>
            <person name="Van Deynze A."/>
        </authorList>
    </citation>
    <scope>NUCLEOTIDE SEQUENCE</scope>
    <source>
        <tissue evidence="5">Leaves</tissue>
    </source>
</reference>
<evidence type="ECO:0000256" key="1">
    <source>
        <dbReference type="ARBA" id="ARBA00004173"/>
    </source>
</evidence>
<dbReference type="SUPFAM" id="SSF52540">
    <property type="entry name" value="P-loop containing nucleoside triphosphate hydrolases"/>
    <property type="match status" value="2"/>
</dbReference>
<proteinExistence type="inferred from homology"/>
<dbReference type="InterPro" id="IPR004472">
    <property type="entry name" value="DTB_synth_BioD"/>
</dbReference>
<dbReference type="GO" id="GO:0009102">
    <property type="term" value="P:biotin biosynthetic process"/>
    <property type="evidence" value="ECO:0007669"/>
    <property type="project" value="UniProtKB-UniPathway"/>
</dbReference>
<dbReference type="InterPro" id="IPR005814">
    <property type="entry name" value="Aminotrans_3"/>
</dbReference>
<protein>
    <submittedName>
        <fullName evidence="5">Uncharacterized protein</fullName>
    </submittedName>
</protein>
<dbReference type="EMBL" id="JACEFO010002604">
    <property type="protein sequence ID" value="KAF8654965.1"/>
    <property type="molecule type" value="Genomic_DNA"/>
</dbReference>
<evidence type="ECO:0000313" key="5">
    <source>
        <dbReference type="EMBL" id="KAF8654965.1"/>
    </source>
</evidence>
<dbReference type="HAMAP" id="MF_00336">
    <property type="entry name" value="BioD"/>
    <property type="match status" value="1"/>
</dbReference>
<dbReference type="CDD" id="cd03109">
    <property type="entry name" value="DTBS"/>
    <property type="match status" value="1"/>
</dbReference>
<accession>A0A835DWN5</accession>
<dbReference type="OrthoDB" id="425114at2759"/>
<organism evidence="5 6">
    <name type="scientific">Digitaria exilis</name>
    <dbReference type="NCBI Taxonomy" id="1010633"/>
    <lineage>
        <taxon>Eukaryota</taxon>
        <taxon>Viridiplantae</taxon>
        <taxon>Streptophyta</taxon>
        <taxon>Embryophyta</taxon>
        <taxon>Tracheophyta</taxon>
        <taxon>Spermatophyta</taxon>
        <taxon>Magnoliopsida</taxon>
        <taxon>Liliopsida</taxon>
        <taxon>Poales</taxon>
        <taxon>Poaceae</taxon>
        <taxon>PACMAD clade</taxon>
        <taxon>Panicoideae</taxon>
        <taxon>Panicodae</taxon>
        <taxon>Paniceae</taxon>
        <taxon>Anthephorinae</taxon>
        <taxon>Digitaria</taxon>
    </lineage>
</organism>
<dbReference type="Gene3D" id="3.40.50.300">
    <property type="entry name" value="P-loop containing nucleotide triphosphate hydrolases"/>
    <property type="match status" value="1"/>
</dbReference>
<dbReference type="InterPro" id="IPR027417">
    <property type="entry name" value="P-loop_NTPase"/>
</dbReference>
<keyword evidence="2" id="KW-0032">Aminotransferase</keyword>
<dbReference type="Gene3D" id="3.90.1150.10">
    <property type="entry name" value="Aspartate Aminotransferase, domain 1"/>
    <property type="match status" value="1"/>
</dbReference>
<dbReference type="FunFam" id="3.90.1150.10:FF:000080">
    <property type="entry name" value="Bifunctional dethiobiotin synthetase/adenosylmethionine-8-amino-7-oxononanoate aminotransferase"/>
    <property type="match status" value="1"/>
</dbReference>
<dbReference type="InterPro" id="IPR015424">
    <property type="entry name" value="PyrdxlP-dep_Trfase"/>
</dbReference>
<keyword evidence="6" id="KW-1185">Reference proteome</keyword>
<dbReference type="Pfam" id="PF13500">
    <property type="entry name" value="AAA_26"/>
    <property type="match status" value="1"/>
</dbReference>
<dbReference type="Gene3D" id="3.40.640.10">
    <property type="entry name" value="Type I PLP-dependent aspartate aminotransferase-like (Major domain)"/>
    <property type="match status" value="1"/>
</dbReference>
<evidence type="ECO:0000256" key="3">
    <source>
        <dbReference type="ARBA" id="ARBA00022679"/>
    </source>
</evidence>
<dbReference type="PANTHER" id="PTHR42684">
    <property type="entry name" value="ADENOSYLMETHIONINE-8-AMINO-7-OXONONANOATE AMINOTRANSFERASE"/>
    <property type="match status" value="1"/>
</dbReference>
<evidence type="ECO:0000313" key="6">
    <source>
        <dbReference type="Proteomes" id="UP000636709"/>
    </source>
</evidence>
<name>A0A835DWN5_9POAL</name>
<dbReference type="UniPathway" id="UPA00078"/>
<dbReference type="Proteomes" id="UP000636709">
    <property type="component" value="Unassembled WGS sequence"/>
</dbReference>
<dbReference type="InterPro" id="IPR015422">
    <property type="entry name" value="PyrdxlP-dep_Trfase_small"/>
</dbReference>
<dbReference type="GO" id="GO:0000287">
    <property type="term" value="F:magnesium ion binding"/>
    <property type="evidence" value="ECO:0007669"/>
    <property type="project" value="InterPro"/>
</dbReference>
<gene>
    <name evidence="5" type="ORF">HU200_061397</name>
</gene>